<reference evidence="2" key="2">
    <citation type="submission" date="2015-01" db="EMBL/GenBank/DDBJ databases">
        <title>Evolutionary Origins and Diversification of the Mycorrhizal Mutualists.</title>
        <authorList>
            <consortium name="DOE Joint Genome Institute"/>
            <consortium name="Mycorrhizal Genomics Consortium"/>
            <person name="Kohler A."/>
            <person name="Kuo A."/>
            <person name="Nagy L.G."/>
            <person name="Floudas D."/>
            <person name="Copeland A."/>
            <person name="Barry K.W."/>
            <person name="Cichocki N."/>
            <person name="Veneault-Fourrey C."/>
            <person name="LaButti K."/>
            <person name="Lindquist E.A."/>
            <person name="Lipzen A."/>
            <person name="Lundell T."/>
            <person name="Morin E."/>
            <person name="Murat C."/>
            <person name="Riley R."/>
            <person name="Ohm R."/>
            <person name="Sun H."/>
            <person name="Tunlid A."/>
            <person name="Henrissat B."/>
            <person name="Grigoriev I.V."/>
            <person name="Hibbett D.S."/>
            <person name="Martin F."/>
        </authorList>
    </citation>
    <scope>NUCLEOTIDE SEQUENCE [LARGE SCALE GENOMIC DNA]</scope>
    <source>
        <strain evidence="2">Marx 270</strain>
    </source>
</reference>
<dbReference type="AlphaFoldDB" id="A0A0C3J904"/>
<keyword evidence="2" id="KW-1185">Reference proteome</keyword>
<dbReference type="HOGENOM" id="CLU_043974_0_0_1"/>
<dbReference type="OrthoDB" id="2693478at2759"/>
<reference evidence="1 2" key="1">
    <citation type="submission" date="2014-04" db="EMBL/GenBank/DDBJ databases">
        <authorList>
            <consortium name="DOE Joint Genome Institute"/>
            <person name="Kuo A."/>
            <person name="Kohler A."/>
            <person name="Costa M.D."/>
            <person name="Nagy L.G."/>
            <person name="Floudas D."/>
            <person name="Copeland A."/>
            <person name="Barry K.W."/>
            <person name="Cichocki N."/>
            <person name="Veneault-Fourrey C."/>
            <person name="LaButti K."/>
            <person name="Lindquist E.A."/>
            <person name="Lipzen A."/>
            <person name="Lundell T."/>
            <person name="Morin E."/>
            <person name="Murat C."/>
            <person name="Sun H."/>
            <person name="Tunlid A."/>
            <person name="Henrissat B."/>
            <person name="Grigoriev I.V."/>
            <person name="Hibbett D.S."/>
            <person name="Martin F."/>
            <person name="Nordberg H.P."/>
            <person name="Cantor M.N."/>
            <person name="Hua S.X."/>
        </authorList>
    </citation>
    <scope>NUCLEOTIDE SEQUENCE [LARGE SCALE GENOMIC DNA]</scope>
    <source>
        <strain evidence="1 2">Marx 270</strain>
    </source>
</reference>
<name>A0A0C3J904_PISTI</name>
<protein>
    <submittedName>
        <fullName evidence="1">Uncharacterized protein</fullName>
    </submittedName>
</protein>
<dbReference type="Proteomes" id="UP000054217">
    <property type="component" value="Unassembled WGS sequence"/>
</dbReference>
<evidence type="ECO:0000313" key="2">
    <source>
        <dbReference type="Proteomes" id="UP000054217"/>
    </source>
</evidence>
<dbReference type="InParanoid" id="A0A0C3J904"/>
<accession>A0A0C3J904</accession>
<gene>
    <name evidence="1" type="ORF">M404DRAFT_25232</name>
</gene>
<evidence type="ECO:0000313" key="1">
    <source>
        <dbReference type="EMBL" id="KIO05523.1"/>
    </source>
</evidence>
<organism evidence="1 2">
    <name type="scientific">Pisolithus tinctorius Marx 270</name>
    <dbReference type="NCBI Taxonomy" id="870435"/>
    <lineage>
        <taxon>Eukaryota</taxon>
        <taxon>Fungi</taxon>
        <taxon>Dikarya</taxon>
        <taxon>Basidiomycota</taxon>
        <taxon>Agaricomycotina</taxon>
        <taxon>Agaricomycetes</taxon>
        <taxon>Agaricomycetidae</taxon>
        <taxon>Boletales</taxon>
        <taxon>Sclerodermatineae</taxon>
        <taxon>Pisolithaceae</taxon>
        <taxon>Pisolithus</taxon>
    </lineage>
</organism>
<proteinExistence type="predicted"/>
<dbReference type="EMBL" id="KN831966">
    <property type="protein sequence ID" value="KIO05523.1"/>
    <property type="molecule type" value="Genomic_DNA"/>
</dbReference>
<sequence length="213" mass="22688">MSTTPLVCDTVLAEADNVYKQWTTEEAEACAKAEQDIHMGEETAEGVGDEGTGVKMSHVEVPQLACKHLQQTIAESEDEAGPRVTIPPGSVLHKVPCARCSVKNAGCKKSMKAAGKWAQASASIARSSKAPKAGPSKWVHDDNNDDIVEVVKSRTRRKGKTSGCSAVSNKTVMDLLQALTMVRAKVVAAHTASLQLQVCIEQLAEVLAEHGIE</sequence>